<dbReference type="PANTHER" id="PTHR47894">
    <property type="entry name" value="HTH-TYPE TRANSCRIPTIONAL REGULATOR GADX"/>
    <property type="match status" value="1"/>
</dbReference>
<feature type="region of interest" description="Disordered" evidence="4">
    <location>
        <begin position="1"/>
        <end position="34"/>
    </location>
</feature>
<accession>A0A5A9ZBT2</accession>
<dbReference type="InterPro" id="IPR009057">
    <property type="entry name" value="Homeodomain-like_sf"/>
</dbReference>
<keyword evidence="7" id="KW-1185">Reference proteome</keyword>
<dbReference type="RefSeq" id="WP_111366583.1">
    <property type="nucleotide sequence ID" value="NZ_VINQ01000008.1"/>
</dbReference>
<evidence type="ECO:0000313" key="7">
    <source>
        <dbReference type="Proteomes" id="UP000325291"/>
    </source>
</evidence>
<proteinExistence type="predicted"/>
<name>A0A5A9ZBT2_9RHOB</name>
<keyword evidence="3" id="KW-0804">Transcription</keyword>
<dbReference type="SMART" id="SM00342">
    <property type="entry name" value="HTH_ARAC"/>
    <property type="match status" value="1"/>
</dbReference>
<feature type="domain" description="HTH araC/xylS-type" evidence="5">
    <location>
        <begin position="267"/>
        <end position="365"/>
    </location>
</feature>
<dbReference type="InterPro" id="IPR018060">
    <property type="entry name" value="HTH_AraC"/>
</dbReference>
<reference evidence="6 7" key="1">
    <citation type="submission" date="2019-07" db="EMBL/GenBank/DDBJ databases">
        <title>Aquicoccus porphyridii gen. nov., sp. nov., isolated from a small marine red alga, Porphyridium marinum.</title>
        <authorList>
            <person name="Liu L."/>
        </authorList>
    </citation>
    <scope>NUCLEOTIDE SEQUENCE [LARGE SCALE GENOMIC DNA]</scope>
    <source>
        <strain evidence="6 7">L1 8-17</strain>
    </source>
</reference>
<dbReference type="Proteomes" id="UP000325291">
    <property type="component" value="Unassembled WGS sequence"/>
</dbReference>
<dbReference type="SUPFAM" id="SSF46689">
    <property type="entry name" value="Homeodomain-like"/>
    <property type="match status" value="1"/>
</dbReference>
<dbReference type="AlphaFoldDB" id="A0A5A9ZBT2"/>
<keyword evidence="2" id="KW-0238">DNA-binding</keyword>
<protein>
    <submittedName>
        <fullName evidence="6">AraC family transcriptional regulator</fullName>
    </submittedName>
</protein>
<gene>
    <name evidence="6" type="ORF">FLO80_11590</name>
</gene>
<dbReference type="GO" id="GO:0000976">
    <property type="term" value="F:transcription cis-regulatory region binding"/>
    <property type="evidence" value="ECO:0007669"/>
    <property type="project" value="TreeGrafter"/>
</dbReference>
<dbReference type="Pfam" id="PF12833">
    <property type="entry name" value="HTH_18"/>
    <property type="match status" value="1"/>
</dbReference>
<organism evidence="6 7">
    <name type="scientific">Aquicoccus porphyridii</name>
    <dbReference type="NCBI Taxonomy" id="1852029"/>
    <lineage>
        <taxon>Bacteria</taxon>
        <taxon>Pseudomonadati</taxon>
        <taxon>Pseudomonadota</taxon>
        <taxon>Alphaproteobacteria</taxon>
        <taxon>Rhodobacterales</taxon>
        <taxon>Paracoccaceae</taxon>
        <taxon>Aquicoccus</taxon>
    </lineage>
</organism>
<dbReference type="EMBL" id="VINQ01000008">
    <property type="protein sequence ID" value="KAA0914647.1"/>
    <property type="molecule type" value="Genomic_DNA"/>
</dbReference>
<comment type="caution">
    <text evidence="6">The sequence shown here is derived from an EMBL/GenBank/DDBJ whole genome shotgun (WGS) entry which is preliminary data.</text>
</comment>
<evidence type="ECO:0000256" key="2">
    <source>
        <dbReference type="ARBA" id="ARBA00023125"/>
    </source>
</evidence>
<sequence>MHIAPKRIQTAPTRRRWPEIATKPGFTPPHRKDETKPMRLPDHFAIGPQLVHAAKAMDLPPGRLLRRAGLSPALLEPDHRGVTAGQFFDLWHAAEAEAGRPGLALDLGRAMAHGPMVPAVQAFASSPDIATGVQRLALFKPLVAPLHVDAEKTEIGLRLRWLPMPRGTPMPPLLAMFELVFFLECCRHLTAAPIVPVALGLPGETHTDTDLRAFFGTTPGRTDHTEMILSAADATRPMIFANEDQYRLIESSLRQQMAERRATTITDRVRRVLVDLLPGGEASVDAVCARLALSRRSLQRKLHAEGVSFQVILDQTRAELSLHYLARPNLSVQEIAFLLAYRDPNSFYRAFQGWTGMTPGEARLQAGP</sequence>
<evidence type="ECO:0000313" key="6">
    <source>
        <dbReference type="EMBL" id="KAA0914647.1"/>
    </source>
</evidence>
<dbReference type="PANTHER" id="PTHR47894:SF1">
    <property type="entry name" value="HTH-TYPE TRANSCRIPTIONAL REGULATOR VQSM"/>
    <property type="match status" value="1"/>
</dbReference>
<dbReference type="GO" id="GO:0005829">
    <property type="term" value="C:cytosol"/>
    <property type="evidence" value="ECO:0007669"/>
    <property type="project" value="TreeGrafter"/>
</dbReference>
<evidence type="ECO:0000256" key="1">
    <source>
        <dbReference type="ARBA" id="ARBA00023015"/>
    </source>
</evidence>
<dbReference type="Gene3D" id="1.10.10.60">
    <property type="entry name" value="Homeodomain-like"/>
    <property type="match status" value="1"/>
</dbReference>
<dbReference type="GO" id="GO:0003700">
    <property type="term" value="F:DNA-binding transcription factor activity"/>
    <property type="evidence" value="ECO:0007669"/>
    <property type="project" value="InterPro"/>
</dbReference>
<evidence type="ECO:0000259" key="5">
    <source>
        <dbReference type="PROSITE" id="PS01124"/>
    </source>
</evidence>
<keyword evidence="1" id="KW-0805">Transcription regulation</keyword>
<dbReference type="PROSITE" id="PS01124">
    <property type="entry name" value="HTH_ARAC_FAMILY_2"/>
    <property type="match status" value="1"/>
</dbReference>
<dbReference type="Pfam" id="PF12625">
    <property type="entry name" value="Arabinose_bd"/>
    <property type="match status" value="1"/>
</dbReference>
<evidence type="ECO:0000256" key="3">
    <source>
        <dbReference type="ARBA" id="ARBA00023163"/>
    </source>
</evidence>
<dbReference type="InterPro" id="IPR032687">
    <property type="entry name" value="AraC-type_N"/>
</dbReference>
<evidence type="ECO:0000256" key="4">
    <source>
        <dbReference type="SAM" id="MobiDB-lite"/>
    </source>
</evidence>